<reference evidence="5" key="1">
    <citation type="submission" date="2021-01" db="EMBL/GenBank/DDBJ databases">
        <authorList>
            <person name="Corre E."/>
            <person name="Pelletier E."/>
            <person name="Niang G."/>
            <person name="Scheremetjew M."/>
            <person name="Finn R."/>
            <person name="Kale V."/>
            <person name="Holt S."/>
            <person name="Cochrane G."/>
            <person name="Meng A."/>
            <person name="Brown T."/>
            <person name="Cohen L."/>
        </authorList>
    </citation>
    <scope>NUCLEOTIDE SEQUENCE</scope>
    <source>
        <strain evidence="5">CCMP1594</strain>
    </source>
</reference>
<evidence type="ECO:0000256" key="4">
    <source>
        <dbReference type="SAM" id="MobiDB-lite"/>
    </source>
</evidence>
<proteinExistence type="predicted"/>
<accession>A0A7S4CMN4</accession>
<dbReference type="EMBL" id="HBJA01036922">
    <property type="protein sequence ID" value="CAE0801393.1"/>
    <property type="molecule type" value="Transcribed_RNA"/>
</dbReference>
<gene>
    <name evidence="5" type="ORF">EGYM00163_LOCUS12514</name>
</gene>
<protein>
    <submittedName>
        <fullName evidence="5">Uncharacterized protein</fullName>
    </submittedName>
</protein>
<evidence type="ECO:0000313" key="5">
    <source>
        <dbReference type="EMBL" id="CAE0801393.1"/>
    </source>
</evidence>
<name>A0A7S4CMN4_9EUGL</name>
<comment type="subcellular location">
    <subcellularLocation>
        <location evidence="1">Membrane</location>
    </subcellularLocation>
</comment>
<dbReference type="GO" id="GO:0016020">
    <property type="term" value="C:membrane"/>
    <property type="evidence" value="ECO:0007669"/>
    <property type="project" value="UniProtKB-SubCell"/>
</dbReference>
<evidence type="ECO:0000256" key="1">
    <source>
        <dbReference type="ARBA" id="ARBA00004370"/>
    </source>
</evidence>
<organism evidence="5">
    <name type="scientific">Eutreptiella gymnastica</name>
    <dbReference type="NCBI Taxonomy" id="73025"/>
    <lineage>
        <taxon>Eukaryota</taxon>
        <taxon>Discoba</taxon>
        <taxon>Euglenozoa</taxon>
        <taxon>Euglenida</taxon>
        <taxon>Spirocuta</taxon>
        <taxon>Euglenophyceae</taxon>
        <taxon>Eutreptiales</taxon>
        <taxon>Eutreptiaceae</taxon>
        <taxon>Eutreptiella</taxon>
    </lineage>
</organism>
<evidence type="ECO:0000256" key="2">
    <source>
        <dbReference type="ARBA" id="ARBA00022692"/>
    </source>
</evidence>
<dbReference type="Gene3D" id="1.50.40.10">
    <property type="entry name" value="Mitochondrial carrier domain"/>
    <property type="match status" value="2"/>
</dbReference>
<evidence type="ECO:0000256" key="3">
    <source>
        <dbReference type="ARBA" id="ARBA00023136"/>
    </source>
</evidence>
<sequence length="249" mass="25964">MENSAGLPPEGLAAKNSTSIVPSTRTSSAQTISCSALAGMAATALTHPIDTWVVHRAALGGNACPRLSVRVLARGLPTALLSAALVYGTMLGAYDSFKLWGFGSVEAAVLAAVPEGLCKGPLEAIKNRQQIGVMPSGAAMARGALSMVLREIPLNVVYFGTYEATTGPSSAQQLMAGCLAGLIPGVAFYPIEAMRVQYVTGTPLRLTYQGGGGFILRGTLQTGLLFYFYERLLVATAVLMRAPELAVVR</sequence>
<keyword evidence="3" id="KW-0472">Membrane</keyword>
<dbReference type="InterPro" id="IPR023395">
    <property type="entry name" value="MCP_dom_sf"/>
</dbReference>
<feature type="region of interest" description="Disordered" evidence="4">
    <location>
        <begin position="1"/>
        <end position="20"/>
    </location>
</feature>
<dbReference type="AlphaFoldDB" id="A0A7S4CMN4"/>
<keyword evidence="2" id="KW-0812">Transmembrane</keyword>
<dbReference type="SUPFAM" id="SSF103506">
    <property type="entry name" value="Mitochondrial carrier"/>
    <property type="match status" value="1"/>
</dbReference>